<comment type="caution">
    <text evidence="4">The sequence shown here is derived from an EMBL/GenBank/DDBJ whole genome shotgun (WGS) entry which is preliminary data.</text>
</comment>
<dbReference type="SUPFAM" id="SSF50129">
    <property type="entry name" value="GroES-like"/>
    <property type="match status" value="1"/>
</dbReference>
<dbReference type="InterPro" id="IPR011032">
    <property type="entry name" value="GroES-like_sf"/>
</dbReference>
<protein>
    <recommendedName>
        <fullName evidence="3">Enoyl reductase (ER) domain-containing protein</fullName>
    </recommendedName>
</protein>
<name>A0AAV9IRN4_CYACA</name>
<proteinExistence type="predicted"/>
<evidence type="ECO:0000313" key="4">
    <source>
        <dbReference type="EMBL" id="KAK4534731.1"/>
    </source>
</evidence>
<organism evidence="4 5">
    <name type="scientific">Cyanidium caldarium</name>
    <name type="common">Red alga</name>
    <dbReference type="NCBI Taxonomy" id="2771"/>
    <lineage>
        <taxon>Eukaryota</taxon>
        <taxon>Rhodophyta</taxon>
        <taxon>Bangiophyceae</taxon>
        <taxon>Cyanidiales</taxon>
        <taxon>Cyanidiaceae</taxon>
        <taxon>Cyanidium</taxon>
    </lineage>
</organism>
<evidence type="ECO:0000256" key="2">
    <source>
        <dbReference type="ARBA" id="ARBA00023002"/>
    </source>
</evidence>
<dbReference type="Gene3D" id="3.90.180.10">
    <property type="entry name" value="Medium-chain alcohol dehydrogenases, catalytic domain"/>
    <property type="match status" value="1"/>
</dbReference>
<evidence type="ECO:0000256" key="1">
    <source>
        <dbReference type="ARBA" id="ARBA00022857"/>
    </source>
</evidence>
<dbReference type="CDD" id="cd05282">
    <property type="entry name" value="ETR_like"/>
    <property type="match status" value="1"/>
</dbReference>
<dbReference type="Gene3D" id="3.40.50.720">
    <property type="entry name" value="NAD(P)-binding Rossmann-like Domain"/>
    <property type="match status" value="1"/>
</dbReference>
<dbReference type="Proteomes" id="UP001301350">
    <property type="component" value="Unassembled WGS sequence"/>
</dbReference>
<dbReference type="Pfam" id="PF00107">
    <property type="entry name" value="ADH_zinc_N"/>
    <property type="match status" value="1"/>
</dbReference>
<dbReference type="InterPro" id="IPR013149">
    <property type="entry name" value="ADH-like_C"/>
</dbReference>
<keyword evidence="1" id="KW-0521">NADP</keyword>
<dbReference type="GO" id="GO:0070402">
    <property type="term" value="F:NADPH binding"/>
    <property type="evidence" value="ECO:0007669"/>
    <property type="project" value="TreeGrafter"/>
</dbReference>
<feature type="domain" description="Enoyl reductase (ER)" evidence="3">
    <location>
        <begin position="22"/>
        <end position="338"/>
    </location>
</feature>
<evidence type="ECO:0000313" key="5">
    <source>
        <dbReference type="Proteomes" id="UP001301350"/>
    </source>
</evidence>
<dbReference type="SMART" id="SM00829">
    <property type="entry name" value="PKS_ER"/>
    <property type="match status" value="1"/>
</dbReference>
<dbReference type="SUPFAM" id="SSF51735">
    <property type="entry name" value="NAD(P)-binding Rossmann-fold domains"/>
    <property type="match status" value="1"/>
</dbReference>
<dbReference type="InterPro" id="IPR020843">
    <property type="entry name" value="ER"/>
</dbReference>
<dbReference type="EMBL" id="JANCYW010000002">
    <property type="protein sequence ID" value="KAK4534731.1"/>
    <property type="molecule type" value="Genomic_DNA"/>
</dbReference>
<dbReference type="InterPro" id="IPR013154">
    <property type="entry name" value="ADH-like_N"/>
</dbReference>
<evidence type="ECO:0000259" key="3">
    <source>
        <dbReference type="SMART" id="SM00829"/>
    </source>
</evidence>
<dbReference type="AlphaFoldDB" id="A0AAV9IRN4"/>
<accession>A0AAV9IRN4</accession>
<reference evidence="4 5" key="1">
    <citation type="submission" date="2022-07" db="EMBL/GenBank/DDBJ databases">
        <title>Genome-wide signatures of adaptation to extreme environments.</title>
        <authorList>
            <person name="Cho C.H."/>
            <person name="Yoon H.S."/>
        </authorList>
    </citation>
    <scope>NUCLEOTIDE SEQUENCE [LARGE SCALE GENOMIC DNA]</scope>
    <source>
        <strain evidence="4 5">DBV 063 E5</strain>
    </source>
</reference>
<keyword evidence="2" id="KW-0560">Oxidoreductase</keyword>
<dbReference type="Pfam" id="PF08240">
    <property type="entry name" value="ADH_N"/>
    <property type="match status" value="1"/>
</dbReference>
<dbReference type="PANTHER" id="PTHR48106">
    <property type="entry name" value="QUINONE OXIDOREDUCTASE PIG3-RELATED"/>
    <property type="match status" value="1"/>
</dbReference>
<dbReference type="InterPro" id="IPR036291">
    <property type="entry name" value="NAD(P)-bd_dom_sf"/>
</dbReference>
<dbReference type="GO" id="GO:0016651">
    <property type="term" value="F:oxidoreductase activity, acting on NAD(P)H"/>
    <property type="evidence" value="ECO:0007669"/>
    <property type="project" value="TreeGrafter"/>
</dbReference>
<sequence>MSSIPSKQKALEIASFGDPLKGCLRLNTDAPVPQPGKDQVLVKMRYSCLNPADVFTVMGVYPGVPAVVENKPGFVGGMEGMGVVVAQGEGASLKVGTRVVPLLPNAGAWQQYVVVDAARCVPVPDGVEDKAAAQLVVNPLTVIGMLDEVERHTAVKDNPWIVQTAANSTLGRMLIQAAKGRGLRTINVVRSAATRDELKKLGADEVIVLAEEKDVPKRVHHITGGKGAIAALDAVGGEVGTAVVASLAPKGLFLGYGLQSGQPTQVNNSDLFVKEITVRGFWVAKWIAHQQASVFQDVFKMMEQKHMYPQVEKEYTLDQYQEAFRAQFKPDRRGKILFHVDA</sequence>
<keyword evidence="5" id="KW-1185">Reference proteome</keyword>
<dbReference type="PANTHER" id="PTHR48106:SF2">
    <property type="entry name" value="ZN2+-BINDING DEHYDROGENASE"/>
    <property type="match status" value="1"/>
</dbReference>
<gene>
    <name evidence="4" type="ORF">CDCA_CDCA02G0756</name>
</gene>